<proteinExistence type="predicted"/>
<reference evidence="1" key="2">
    <citation type="journal article" date="2020" name="Nat. Commun.">
        <title>Large-scale genome sequencing of mycorrhizal fungi provides insights into the early evolution of symbiotic traits.</title>
        <authorList>
            <person name="Miyauchi S."/>
            <person name="Kiss E."/>
            <person name="Kuo A."/>
            <person name="Drula E."/>
            <person name="Kohler A."/>
            <person name="Sanchez-Garcia M."/>
            <person name="Morin E."/>
            <person name="Andreopoulos B."/>
            <person name="Barry K.W."/>
            <person name="Bonito G."/>
            <person name="Buee M."/>
            <person name="Carver A."/>
            <person name="Chen C."/>
            <person name="Cichocki N."/>
            <person name="Clum A."/>
            <person name="Culley D."/>
            <person name="Crous P.W."/>
            <person name="Fauchery L."/>
            <person name="Girlanda M."/>
            <person name="Hayes R.D."/>
            <person name="Keri Z."/>
            <person name="LaButti K."/>
            <person name="Lipzen A."/>
            <person name="Lombard V."/>
            <person name="Magnuson J."/>
            <person name="Maillard F."/>
            <person name="Murat C."/>
            <person name="Nolan M."/>
            <person name="Ohm R.A."/>
            <person name="Pangilinan J."/>
            <person name="Pereira M.F."/>
            <person name="Perotto S."/>
            <person name="Peter M."/>
            <person name="Pfister S."/>
            <person name="Riley R."/>
            <person name="Sitrit Y."/>
            <person name="Stielow J.B."/>
            <person name="Szollosi G."/>
            <person name="Zifcakova L."/>
            <person name="Stursova M."/>
            <person name="Spatafora J.W."/>
            <person name="Tedersoo L."/>
            <person name="Vaario L.M."/>
            <person name="Yamada A."/>
            <person name="Yan M."/>
            <person name="Wang P."/>
            <person name="Xu J."/>
            <person name="Bruns T."/>
            <person name="Baldrian P."/>
            <person name="Vilgalys R."/>
            <person name="Dunand C."/>
            <person name="Henrissat B."/>
            <person name="Grigoriev I.V."/>
            <person name="Hibbett D."/>
            <person name="Nagy L.G."/>
            <person name="Martin F.M."/>
        </authorList>
    </citation>
    <scope>NUCLEOTIDE SEQUENCE</scope>
    <source>
        <strain evidence="1">P2</strain>
    </source>
</reference>
<dbReference type="EMBL" id="MU118026">
    <property type="protein sequence ID" value="KAF9647782.1"/>
    <property type="molecule type" value="Genomic_DNA"/>
</dbReference>
<comment type="caution">
    <text evidence="1">The sequence shown here is derived from an EMBL/GenBank/DDBJ whole genome shotgun (WGS) entry which is preliminary data.</text>
</comment>
<protein>
    <submittedName>
        <fullName evidence="1">Kinase-like protein</fullName>
    </submittedName>
</protein>
<accession>A0ACB6ZDZ6</accession>
<organism evidence="1 2">
    <name type="scientific">Thelephora ganbajun</name>
    <name type="common">Ganba fungus</name>
    <dbReference type="NCBI Taxonomy" id="370292"/>
    <lineage>
        <taxon>Eukaryota</taxon>
        <taxon>Fungi</taxon>
        <taxon>Dikarya</taxon>
        <taxon>Basidiomycota</taxon>
        <taxon>Agaricomycotina</taxon>
        <taxon>Agaricomycetes</taxon>
        <taxon>Thelephorales</taxon>
        <taxon>Thelephoraceae</taxon>
        <taxon>Thelephora</taxon>
    </lineage>
</organism>
<sequence>MSFSSVDHRDALWAVILGSPRESHRYYDALVALLSSDHEQKLLYALSDRSAIEGMLNVLELESQVNSSKLWTKKEQRKSFVLLKRMCRAHAMLPSSYVITDGIKAEGSHACAFGGAADVWKGRHNGKLVAIKSLRICWPQGEIDDVRKGGKKVDPEIRRLKQKFCHEAVVWKRLSHPNLLPFLGVNETLFPPAMVSDWMEHGTILQFVKQNVATNRLKLLHDVTSGLVYLHDQPFVHSDIKSGNILINSNLTACIGDFGLTNITSSASISMALSTPSTGGTCRWMAPELLKSDDAGGVRQKPSKESDVYSFGMVAYEIFAHCAPFRHLNSDYLVIIDVTTGKRPERPPHREVLGLEDSVWNMIRECWDSDPQARPTVKDMRRFLEPVSREWTSPAFEAIDALDFDLLAEANIDSTSTYFTSSEGFLESAGSRANISNAALHDDDDGYVDFTSYSDGTDSFHPHSGTERSVGNPSGTPLSSDVEESPRSAFLRETMLASLRTQEWVRAQQLDSLPEVSRRRPGVTFEECPVVHIVPPSPSESSTDASNEIPSIGVVPPSPSGIGTDALDEIPIIHIAPTSPSETFTILSDDNFEILTRRVTCHSQPQRLIEVLMRTRIFSPDYYLPDNGSGGYYHQFTYTDDPPHSNSVGSGIYAPRIDPIPLPSVSYGDDISQGTSFERHFVPWITA</sequence>
<keyword evidence="2" id="KW-1185">Reference proteome</keyword>
<reference evidence="1" key="1">
    <citation type="submission" date="2019-10" db="EMBL/GenBank/DDBJ databases">
        <authorList>
            <consortium name="DOE Joint Genome Institute"/>
            <person name="Kuo A."/>
            <person name="Miyauchi S."/>
            <person name="Kiss E."/>
            <person name="Drula E."/>
            <person name="Kohler A."/>
            <person name="Sanchez-Garcia M."/>
            <person name="Andreopoulos B."/>
            <person name="Barry K.W."/>
            <person name="Bonito G."/>
            <person name="Buee M."/>
            <person name="Carver A."/>
            <person name="Chen C."/>
            <person name="Cichocki N."/>
            <person name="Clum A."/>
            <person name="Culley D."/>
            <person name="Crous P.W."/>
            <person name="Fauchery L."/>
            <person name="Girlanda M."/>
            <person name="Hayes R."/>
            <person name="Keri Z."/>
            <person name="Labutti K."/>
            <person name="Lipzen A."/>
            <person name="Lombard V."/>
            <person name="Magnuson J."/>
            <person name="Maillard F."/>
            <person name="Morin E."/>
            <person name="Murat C."/>
            <person name="Nolan M."/>
            <person name="Ohm R."/>
            <person name="Pangilinan J."/>
            <person name="Pereira M."/>
            <person name="Perotto S."/>
            <person name="Peter M."/>
            <person name="Riley R."/>
            <person name="Sitrit Y."/>
            <person name="Stielow B."/>
            <person name="Szollosi G."/>
            <person name="Zifcakova L."/>
            <person name="Stursova M."/>
            <person name="Spatafora J.W."/>
            <person name="Tedersoo L."/>
            <person name="Vaario L.-M."/>
            <person name="Yamada A."/>
            <person name="Yan M."/>
            <person name="Wang P."/>
            <person name="Xu J."/>
            <person name="Bruns T."/>
            <person name="Baldrian P."/>
            <person name="Vilgalys R."/>
            <person name="Henrissat B."/>
            <person name="Grigoriev I.V."/>
            <person name="Hibbett D."/>
            <person name="Nagy L.G."/>
            <person name="Martin F.M."/>
        </authorList>
    </citation>
    <scope>NUCLEOTIDE SEQUENCE</scope>
    <source>
        <strain evidence="1">P2</strain>
    </source>
</reference>
<gene>
    <name evidence="1" type="ORF">BDM02DRAFT_3187685</name>
</gene>
<evidence type="ECO:0000313" key="2">
    <source>
        <dbReference type="Proteomes" id="UP000886501"/>
    </source>
</evidence>
<name>A0ACB6ZDZ6_THEGA</name>
<dbReference type="Proteomes" id="UP000886501">
    <property type="component" value="Unassembled WGS sequence"/>
</dbReference>
<evidence type="ECO:0000313" key="1">
    <source>
        <dbReference type="EMBL" id="KAF9647782.1"/>
    </source>
</evidence>